<comment type="caution">
    <text evidence="1">The sequence shown here is derived from an EMBL/GenBank/DDBJ whole genome shotgun (WGS) entry which is preliminary data.</text>
</comment>
<feature type="non-terminal residue" evidence="1">
    <location>
        <position position="49"/>
    </location>
</feature>
<evidence type="ECO:0000313" key="1">
    <source>
        <dbReference type="EMBL" id="GAG29764.1"/>
    </source>
</evidence>
<name>X0WFL0_9ZZZZ</name>
<proteinExistence type="predicted"/>
<reference evidence="1" key="1">
    <citation type="journal article" date="2014" name="Front. Microbiol.">
        <title>High frequency of phylogenetically diverse reductive dehalogenase-homologous genes in deep subseafloor sedimentary metagenomes.</title>
        <authorList>
            <person name="Kawai M."/>
            <person name="Futagami T."/>
            <person name="Toyoda A."/>
            <person name="Takaki Y."/>
            <person name="Nishi S."/>
            <person name="Hori S."/>
            <person name="Arai W."/>
            <person name="Tsubouchi T."/>
            <person name="Morono Y."/>
            <person name="Uchiyama I."/>
            <person name="Ito T."/>
            <person name="Fujiyama A."/>
            <person name="Inagaki F."/>
            <person name="Takami H."/>
        </authorList>
    </citation>
    <scope>NUCLEOTIDE SEQUENCE</scope>
    <source>
        <strain evidence="1">Expedition CK06-06</strain>
    </source>
</reference>
<gene>
    <name evidence="1" type="ORF">S01H1_68104</name>
</gene>
<accession>X0WFL0</accession>
<sequence length="49" mass="5670">MQRVSAYTDYKIIDERSLSVAAWRYTGERVRLTGEVTNISCDEQGTWLT</sequence>
<dbReference type="EMBL" id="BARS01045153">
    <property type="protein sequence ID" value="GAG29764.1"/>
    <property type="molecule type" value="Genomic_DNA"/>
</dbReference>
<organism evidence="1">
    <name type="scientific">marine sediment metagenome</name>
    <dbReference type="NCBI Taxonomy" id="412755"/>
    <lineage>
        <taxon>unclassified sequences</taxon>
        <taxon>metagenomes</taxon>
        <taxon>ecological metagenomes</taxon>
    </lineage>
</organism>
<dbReference type="AlphaFoldDB" id="X0WFL0"/>
<protein>
    <submittedName>
        <fullName evidence="1">Uncharacterized protein</fullName>
    </submittedName>
</protein>